<gene>
    <name evidence="3" type="ORF">BEN30_13315</name>
</gene>
<keyword evidence="1" id="KW-0472">Membrane</keyword>
<accession>A0A1E5Q6S6</accession>
<name>A0A1E5Q6S6_9PROT</name>
<organism evidence="3 4">
    <name type="scientific">Magnetovibrio blakemorei</name>
    <dbReference type="NCBI Taxonomy" id="28181"/>
    <lineage>
        <taxon>Bacteria</taxon>
        <taxon>Pseudomonadati</taxon>
        <taxon>Pseudomonadota</taxon>
        <taxon>Alphaproteobacteria</taxon>
        <taxon>Rhodospirillales</taxon>
        <taxon>Magnetovibrionaceae</taxon>
        <taxon>Magnetovibrio</taxon>
    </lineage>
</organism>
<keyword evidence="4" id="KW-1185">Reference proteome</keyword>
<dbReference type="PANTHER" id="PTHR43081">
    <property type="entry name" value="ADENYLATE CYCLASE, TERMINAL-DIFFERENTIATION SPECIFIC-RELATED"/>
    <property type="match status" value="1"/>
</dbReference>
<dbReference type="InterPro" id="IPR001054">
    <property type="entry name" value="A/G_cyclase"/>
</dbReference>
<dbReference type="EMBL" id="MCGG01000042">
    <property type="protein sequence ID" value="OEJ65971.1"/>
    <property type="molecule type" value="Genomic_DNA"/>
</dbReference>
<protein>
    <recommendedName>
        <fullName evidence="2">Guanylate cyclase domain-containing protein</fullName>
    </recommendedName>
</protein>
<dbReference type="GO" id="GO:0035556">
    <property type="term" value="P:intracellular signal transduction"/>
    <property type="evidence" value="ECO:0007669"/>
    <property type="project" value="InterPro"/>
</dbReference>
<dbReference type="InterPro" id="IPR029787">
    <property type="entry name" value="Nucleotide_cyclase"/>
</dbReference>
<reference evidence="4" key="1">
    <citation type="submission" date="2016-07" db="EMBL/GenBank/DDBJ databases">
        <authorList>
            <person name="Florea S."/>
            <person name="Webb J.S."/>
            <person name="Jaromczyk J."/>
            <person name="Schardl C.L."/>
        </authorList>
    </citation>
    <scope>NUCLEOTIDE SEQUENCE [LARGE SCALE GENOMIC DNA]</scope>
    <source>
        <strain evidence="4">MV-1</strain>
    </source>
</reference>
<dbReference type="SMART" id="SM01080">
    <property type="entry name" value="CHASE2"/>
    <property type="match status" value="1"/>
</dbReference>
<dbReference type="AlphaFoldDB" id="A0A1E5Q6S6"/>
<dbReference type="Pfam" id="PF00211">
    <property type="entry name" value="Guanylate_cyc"/>
    <property type="match status" value="1"/>
</dbReference>
<evidence type="ECO:0000313" key="4">
    <source>
        <dbReference type="Proteomes" id="UP000095347"/>
    </source>
</evidence>
<sequence length="761" mass="83524">MKKFFKKAFSLDRMVGLGMLLALLALSRFDPYPVQFLREKSFDIYQQIKPRVVPKPEDRLVTIIDIDERSLREIGQWPWSRKTVSELVASLQKMGVGVTAFDIVFSEPDRMNPAGVVASLPGLDQDVRDKILQLDSNDDLFGAVVKKSNVVLGQAGYWDQLPNNAGEPFRKSVAIRKSSKEAAEPTDYLTNIPTLIRNLPVLEKGAQGVGMFSLNPSLDGIIREVPLVMKHEGFLYPALSVEAIRVGFHVSTLMAEVDPFGISAIGVAPKSKVKPKGLKIETNEKGLVRPYFAKHDQSLYVSAADVLNGTADPSKVAGKIAFVGTSAVGLLDIRSTPIDPLIPGVEVHAQVVENALAIDRKMGAVVAADQFLQRPQLIKGGEMILIAMGGLLMIILTPLLGATRSLVVFLVLAGGAMGGSWYLFAQERILLDATFAVVSTFLLYSTLTYINFTQEEAAKRQTRTAFSKYLSPDMVKVVAENPDQLKLGGQKRDMTLLFCDVRGFTTISEQFDAEGLTKLINKLLTPLTNVILARKGTVDKYMGDCIMAFWNAPLDDAEHARNGCRSALKMLEEMDPLNARLEQEAIEEGRKHIPLKVGIGLNSGECVVGNMGSDQRFDYSVLGDTVNLASRLEGQSKTYGVRIVIGDKTHDLVEGMACIELDLIKVKGKTEAVRIFCLLGDEELEVTPEFKAFKAKIDELLAKYRAQDWAGARLASAEGRAMHEPFDIDDAFFDLYDERIDAGEANPPGEGWDGVFTATSK</sequence>
<evidence type="ECO:0000313" key="3">
    <source>
        <dbReference type="EMBL" id="OEJ65971.1"/>
    </source>
</evidence>
<dbReference type="InterPro" id="IPR050697">
    <property type="entry name" value="Adenylyl/Guanylyl_Cyclase_3/4"/>
</dbReference>
<feature type="transmembrane region" description="Helical" evidence="1">
    <location>
        <begin position="383"/>
        <end position="401"/>
    </location>
</feature>
<dbReference type="PROSITE" id="PS50125">
    <property type="entry name" value="GUANYLATE_CYCLASE_2"/>
    <property type="match status" value="1"/>
</dbReference>
<dbReference type="InterPro" id="IPR007890">
    <property type="entry name" value="CHASE2"/>
</dbReference>
<evidence type="ECO:0000259" key="2">
    <source>
        <dbReference type="PROSITE" id="PS50125"/>
    </source>
</evidence>
<dbReference type="PANTHER" id="PTHR43081:SF1">
    <property type="entry name" value="ADENYLATE CYCLASE, TERMINAL-DIFFERENTIATION SPECIFIC"/>
    <property type="match status" value="1"/>
</dbReference>
<dbReference type="SUPFAM" id="SSF55073">
    <property type="entry name" value="Nucleotide cyclase"/>
    <property type="match status" value="1"/>
</dbReference>
<dbReference type="GO" id="GO:0006171">
    <property type="term" value="P:cAMP biosynthetic process"/>
    <property type="evidence" value="ECO:0007669"/>
    <property type="project" value="TreeGrafter"/>
</dbReference>
<proteinExistence type="predicted"/>
<feature type="domain" description="Guanylate cyclase" evidence="2">
    <location>
        <begin position="495"/>
        <end position="633"/>
    </location>
</feature>
<evidence type="ECO:0000256" key="1">
    <source>
        <dbReference type="SAM" id="Phobius"/>
    </source>
</evidence>
<dbReference type="Pfam" id="PF05226">
    <property type="entry name" value="CHASE2"/>
    <property type="match status" value="1"/>
</dbReference>
<feature type="transmembrane region" description="Helical" evidence="1">
    <location>
        <begin position="430"/>
        <end position="452"/>
    </location>
</feature>
<dbReference type="SMART" id="SM00044">
    <property type="entry name" value="CYCc"/>
    <property type="match status" value="1"/>
</dbReference>
<feature type="transmembrane region" description="Helical" evidence="1">
    <location>
        <begin position="406"/>
        <end position="424"/>
    </location>
</feature>
<dbReference type="Proteomes" id="UP000095347">
    <property type="component" value="Unassembled WGS sequence"/>
</dbReference>
<dbReference type="OrthoDB" id="9762462at2"/>
<keyword evidence="1" id="KW-0812">Transmembrane</keyword>
<dbReference type="GO" id="GO:0004016">
    <property type="term" value="F:adenylate cyclase activity"/>
    <property type="evidence" value="ECO:0007669"/>
    <property type="project" value="UniProtKB-ARBA"/>
</dbReference>
<dbReference type="RefSeq" id="WP_069958552.1">
    <property type="nucleotide sequence ID" value="NZ_MCGG01000042.1"/>
</dbReference>
<dbReference type="STRING" id="28181.BEN30_13315"/>
<dbReference type="Gene3D" id="3.30.70.1230">
    <property type="entry name" value="Nucleotide cyclase"/>
    <property type="match status" value="1"/>
</dbReference>
<keyword evidence="1" id="KW-1133">Transmembrane helix</keyword>
<dbReference type="CDD" id="cd07302">
    <property type="entry name" value="CHD"/>
    <property type="match status" value="1"/>
</dbReference>
<comment type="caution">
    <text evidence="3">The sequence shown here is derived from an EMBL/GenBank/DDBJ whole genome shotgun (WGS) entry which is preliminary data.</text>
</comment>